<evidence type="ECO:0000256" key="1">
    <source>
        <dbReference type="SAM" id="MobiDB-lite"/>
    </source>
</evidence>
<gene>
    <name evidence="2" type="ORF">P170DRAFT_478706</name>
</gene>
<feature type="region of interest" description="Disordered" evidence="1">
    <location>
        <begin position="1"/>
        <end position="24"/>
    </location>
</feature>
<comment type="caution">
    <text evidence="2">The sequence shown here is derived from an EMBL/GenBank/DDBJ whole genome shotgun (WGS) entry which is preliminary data.</text>
</comment>
<reference evidence="2 3" key="1">
    <citation type="submission" date="2016-12" db="EMBL/GenBank/DDBJ databases">
        <title>The genomes of Aspergillus section Nigri reveals drivers in fungal speciation.</title>
        <authorList>
            <consortium name="DOE Joint Genome Institute"/>
            <person name="Vesth T.C."/>
            <person name="Nybo J."/>
            <person name="Theobald S."/>
            <person name="Brandl J."/>
            <person name="Frisvad J.C."/>
            <person name="Nielsen K.F."/>
            <person name="Lyhne E.K."/>
            <person name="Kogle M.E."/>
            <person name="Kuo A."/>
            <person name="Riley R."/>
            <person name="Clum A."/>
            <person name="Nolan M."/>
            <person name="Lipzen A."/>
            <person name="Salamov A."/>
            <person name="Henrissat B."/>
            <person name="Wiebenga A."/>
            <person name="De Vries R.P."/>
            <person name="Grigoriev I.V."/>
            <person name="Mortensen U.H."/>
            <person name="Andersen M.R."/>
            <person name="Baker S.E."/>
        </authorList>
    </citation>
    <scope>NUCLEOTIDE SEQUENCE [LARGE SCALE GENOMIC DNA]</scope>
    <source>
        <strain evidence="2 3">IBT 23096</strain>
    </source>
</reference>
<evidence type="ECO:0000313" key="2">
    <source>
        <dbReference type="EMBL" id="PLB45770.1"/>
    </source>
</evidence>
<keyword evidence="3" id="KW-1185">Reference proteome</keyword>
<name>A0A2I2FYQ1_9EURO</name>
<accession>A0A2I2FYQ1</accession>
<dbReference type="EMBL" id="MSFO01000007">
    <property type="protein sequence ID" value="PLB45770.1"/>
    <property type="molecule type" value="Genomic_DNA"/>
</dbReference>
<protein>
    <submittedName>
        <fullName evidence="2">Uncharacterized protein</fullName>
    </submittedName>
</protein>
<organism evidence="2 3">
    <name type="scientific">Aspergillus steynii IBT 23096</name>
    <dbReference type="NCBI Taxonomy" id="1392250"/>
    <lineage>
        <taxon>Eukaryota</taxon>
        <taxon>Fungi</taxon>
        <taxon>Dikarya</taxon>
        <taxon>Ascomycota</taxon>
        <taxon>Pezizomycotina</taxon>
        <taxon>Eurotiomycetes</taxon>
        <taxon>Eurotiomycetidae</taxon>
        <taxon>Eurotiales</taxon>
        <taxon>Aspergillaceae</taxon>
        <taxon>Aspergillus</taxon>
        <taxon>Aspergillus subgen. Circumdati</taxon>
    </lineage>
</organism>
<dbReference type="Proteomes" id="UP000234275">
    <property type="component" value="Unassembled WGS sequence"/>
</dbReference>
<feature type="compositionally biased region" description="Basic and acidic residues" evidence="1">
    <location>
        <begin position="1"/>
        <end position="14"/>
    </location>
</feature>
<sequence length="166" mass="18506">MHDHKANDTKKPEEGNWSERPPDTMRVIGPGGAIIRAATAKQARSTGPEKTGKLWGSPYDDDDIFFLLVGPSLQGPQRLACESACRTLQWTQWTGARSLTRTFDDFHPFSSVFLARIRITSWPVHRQSPVPRPGGLCGDSGILVRVSMRPSLCRGFWLWIGAHPQL</sequence>
<dbReference type="GeneID" id="36561285"/>
<dbReference type="VEuPathDB" id="FungiDB:P170DRAFT_478706"/>
<evidence type="ECO:0000313" key="3">
    <source>
        <dbReference type="Proteomes" id="UP000234275"/>
    </source>
</evidence>
<dbReference type="AlphaFoldDB" id="A0A2I2FYQ1"/>
<proteinExistence type="predicted"/>
<dbReference type="RefSeq" id="XP_024701072.1">
    <property type="nucleotide sequence ID" value="XM_024853587.1"/>
</dbReference>